<comment type="similarity">
    <text evidence="5">Belongs to the bacterial ribosomal protein bL25 family. CTC subfamily.</text>
</comment>
<evidence type="ECO:0000256" key="2">
    <source>
        <dbReference type="ARBA" id="ARBA00022884"/>
    </source>
</evidence>
<dbReference type="Proteomes" id="UP001216595">
    <property type="component" value="Unassembled WGS sequence"/>
</dbReference>
<dbReference type="PANTHER" id="PTHR33284">
    <property type="entry name" value="RIBOSOMAL PROTEIN L25/GLN-TRNA SYNTHETASE, ANTI-CODON-BINDING DOMAIN-CONTAINING PROTEIN"/>
    <property type="match status" value="1"/>
</dbReference>
<feature type="domain" description="Large ribosomal subunit protein bL25 beta" evidence="7">
    <location>
        <begin position="102"/>
        <end position="185"/>
    </location>
</feature>
<sequence length="197" mass="20849">MADIVLDVEIRERTGTGGARATRNEGKVPGILYGGDKAPVAIAVKLNEFRKALYTGKLAGHLVTLKYGEETQKVIAKAIDFHPVTDVPVHFDLYRVDETQTIKINVPVHFKNHDASPGLKKGGALTVAFHELEIQVPAGHIPEDVIVDLSGLDIGASVHVGDLSLPSDVTAVQGKDVVIASITASAAEKSEEASAEA</sequence>
<evidence type="ECO:0000313" key="8">
    <source>
        <dbReference type="EMBL" id="MDC7693571.1"/>
    </source>
</evidence>
<dbReference type="HAMAP" id="MF_01334">
    <property type="entry name" value="Ribosomal_bL25_CTC"/>
    <property type="match status" value="1"/>
</dbReference>
<dbReference type="EMBL" id="JAQQKW010000002">
    <property type="protein sequence ID" value="MDC7693571.1"/>
    <property type="molecule type" value="Genomic_DNA"/>
</dbReference>
<protein>
    <recommendedName>
        <fullName evidence="5">Large ribosomal subunit protein bL25</fullName>
    </recommendedName>
    <alternativeName>
        <fullName evidence="5">General stress protein CTC</fullName>
    </alternativeName>
</protein>
<evidence type="ECO:0000256" key="3">
    <source>
        <dbReference type="ARBA" id="ARBA00022980"/>
    </source>
</evidence>
<dbReference type="InterPro" id="IPR020056">
    <property type="entry name" value="Rbsml_bL25/Gln-tRNA_synth_N"/>
</dbReference>
<evidence type="ECO:0000256" key="1">
    <source>
        <dbReference type="ARBA" id="ARBA00022730"/>
    </source>
</evidence>
<evidence type="ECO:0000256" key="4">
    <source>
        <dbReference type="ARBA" id="ARBA00023274"/>
    </source>
</evidence>
<comment type="function">
    <text evidence="5">This is one of the proteins that binds to the 5S RNA in the ribosome where it forms part of the central protuberance.</text>
</comment>
<dbReference type="PANTHER" id="PTHR33284:SF1">
    <property type="entry name" value="RIBOSOMAL PROTEIN L25_GLN-TRNA SYNTHETASE, ANTI-CODON-BINDING DOMAIN-CONTAINING PROTEIN"/>
    <property type="match status" value="1"/>
</dbReference>
<dbReference type="GO" id="GO:0005840">
    <property type="term" value="C:ribosome"/>
    <property type="evidence" value="ECO:0007669"/>
    <property type="project" value="UniProtKB-KW"/>
</dbReference>
<dbReference type="NCBIfam" id="NF004128">
    <property type="entry name" value="PRK05618.1-2"/>
    <property type="match status" value="1"/>
</dbReference>
<evidence type="ECO:0000259" key="7">
    <source>
        <dbReference type="Pfam" id="PF14693"/>
    </source>
</evidence>
<dbReference type="InterPro" id="IPR037121">
    <property type="entry name" value="Ribosomal_bL25_C"/>
</dbReference>
<dbReference type="Pfam" id="PF14693">
    <property type="entry name" value="Ribosomal_TL5_C"/>
    <property type="match status" value="1"/>
</dbReference>
<dbReference type="SUPFAM" id="SSF50715">
    <property type="entry name" value="Ribosomal protein L25-like"/>
    <property type="match status" value="1"/>
</dbReference>
<comment type="subunit">
    <text evidence="5">Part of the 50S ribosomal subunit; part of the 5S rRNA/L5/L18/L25 subcomplex. Contacts the 5S rRNA. Binds to the 5S rRNA independently of L5 and L18.</text>
</comment>
<dbReference type="InterPro" id="IPR011035">
    <property type="entry name" value="Ribosomal_bL25/Gln-tRNA_synth"/>
</dbReference>
<dbReference type="CDD" id="cd00495">
    <property type="entry name" value="Ribosomal_L25_TL5_CTC"/>
    <property type="match status" value="1"/>
</dbReference>
<evidence type="ECO:0000259" key="6">
    <source>
        <dbReference type="Pfam" id="PF01386"/>
    </source>
</evidence>
<keyword evidence="4 5" id="KW-0687">Ribonucleoprotein</keyword>
<keyword evidence="1 5" id="KW-0699">rRNA-binding</keyword>
<dbReference type="InterPro" id="IPR020930">
    <property type="entry name" value="Ribosomal_uL5_bac-type"/>
</dbReference>
<evidence type="ECO:0000313" key="9">
    <source>
        <dbReference type="Proteomes" id="UP001216595"/>
    </source>
</evidence>
<evidence type="ECO:0000256" key="5">
    <source>
        <dbReference type="HAMAP-Rule" id="MF_01334"/>
    </source>
</evidence>
<reference evidence="8 9" key="1">
    <citation type="submission" date="2023-01" db="EMBL/GenBank/DDBJ databases">
        <title>Novel species of the genus Asticcacaulis isolated from rivers.</title>
        <authorList>
            <person name="Lu H."/>
        </authorList>
    </citation>
    <scope>NUCLEOTIDE SEQUENCE [LARGE SCALE GENOMIC DNA]</scope>
    <source>
        <strain evidence="8 9">DXS10W</strain>
    </source>
</reference>
<organism evidence="8 9">
    <name type="scientific">Asticcacaulis currens</name>
    <dbReference type="NCBI Taxonomy" id="2984210"/>
    <lineage>
        <taxon>Bacteria</taxon>
        <taxon>Pseudomonadati</taxon>
        <taxon>Pseudomonadota</taxon>
        <taxon>Alphaproteobacteria</taxon>
        <taxon>Caulobacterales</taxon>
        <taxon>Caulobacteraceae</taxon>
        <taxon>Asticcacaulis</taxon>
    </lineage>
</organism>
<dbReference type="RefSeq" id="WP_272740329.1">
    <property type="nucleotide sequence ID" value="NZ_JAQQKW010000002.1"/>
</dbReference>
<dbReference type="InterPro" id="IPR020057">
    <property type="entry name" value="Ribosomal_bL25_b-dom"/>
</dbReference>
<accession>A0ABT5IBM4</accession>
<dbReference type="Gene3D" id="2.40.240.10">
    <property type="entry name" value="Ribosomal Protein L25, Chain P"/>
    <property type="match status" value="1"/>
</dbReference>
<feature type="domain" description="Large ribosomal subunit protein bL25 L25" evidence="6">
    <location>
        <begin position="7"/>
        <end position="93"/>
    </location>
</feature>
<comment type="caution">
    <text evidence="8">The sequence shown here is derived from an EMBL/GenBank/DDBJ whole genome shotgun (WGS) entry which is preliminary data.</text>
</comment>
<gene>
    <name evidence="5" type="primary">rplY</name>
    <name evidence="5" type="synonym">ctc</name>
    <name evidence="8" type="ORF">PQU94_04665</name>
</gene>
<keyword evidence="9" id="KW-1185">Reference proteome</keyword>
<keyword evidence="2 5" id="KW-0694">RNA-binding</keyword>
<name>A0ABT5IBM4_9CAUL</name>
<dbReference type="NCBIfam" id="TIGR00731">
    <property type="entry name" value="bL25_bact_ctc"/>
    <property type="match status" value="1"/>
</dbReference>
<dbReference type="Gene3D" id="2.170.120.20">
    <property type="entry name" value="Ribosomal protein L25, beta domain"/>
    <property type="match status" value="1"/>
</dbReference>
<keyword evidence="3 5" id="KW-0689">Ribosomal protein</keyword>
<proteinExistence type="inferred from homology"/>
<dbReference type="Pfam" id="PF01386">
    <property type="entry name" value="Ribosomal_L25p"/>
    <property type="match status" value="1"/>
</dbReference>
<dbReference type="InterPro" id="IPR029751">
    <property type="entry name" value="Ribosomal_L25_dom"/>
</dbReference>
<dbReference type="InterPro" id="IPR001021">
    <property type="entry name" value="Ribosomal_bL25_long"/>
</dbReference>